<name>A0ABM5EKA8_9SAUR</name>
<protein>
    <submittedName>
        <fullName evidence="6">Tumor necrosis factor receptor superfamily member 8 isoform X1</fullName>
    </submittedName>
</protein>
<dbReference type="PROSITE" id="PS00652">
    <property type="entry name" value="TNFR_NGFR_1"/>
    <property type="match status" value="2"/>
</dbReference>
<feature type="repeat" description="TNFR-Cys" evidence="1">
    <location>
        <begin position="139"/>
        <end position="181"/>
    </location>
</feature>
<evidence type="ECO:0000256" key="3">
    <source>
        <dbReference type="SAM" id="Phobius"/>
    </source>
</evidence>
<keyword evidence="1" id="KW-1015">Disulfide bond</keyword>
<dbReference type="PROSITE" id="PS50050">
    <property type="entry name" value="TNFR_NGFR_2"/>
    <property type="match status" value="2"/>
</dbReference>
<dbReference type="SMART" id="SM00208">
    <property type="entry name" value="TNFR"/>
    <property type="match status" value="4"/>
</dbReference>
<evidence type="ECO:0000313" key="5">
    <source>
        <dbReference type="Proteomes" id="UP001652642"/>
    </source>
</evidence>
<reference evidence="6" key="1">
    <citation type="submission" date="2025-08" db="UniProtKB">
        <authorList>
            <consortium name="RefSeq"/>
        </authorList>
    </citation>
    <scope>IDENTIFICATION</scope>
</reference>
<feature type="region of interest" description="Disordered" evidence="2">
    <location>
        <begin position="484"/>
        <end position="512"/>
    </location>
</feature>
<keyword evidence="3" id="KW-0812">Transmembrane</keyword>
<organism evidence="5 6">
    <name type="scientific">Pogona vitticeps</name>
    <name type="common">central bearded dragon</name>
    <dbReference type="NCBI Taxonomy" id="103695"/>
    <lineage>
        <taxon>Eukaryota</taxon>
        <taxon>Metazoa</taxon>
        <taxon>Chordata</taxon>
        <taxon>Craniata</taxon>
        <taxon>Vertebrata</taxon>
        <taxon>Euteleostomi</taxon>
        <taxon>Lepidosauria</taxon>
        <taxon>Squamata</taxon>
        <taxon>Bifurcata</taxon>
        <taxon>Unidentata</taxon>
        <taxon>Episquamata</taxon>
        <taxon>Toxicofera</taxon>
        <taxon>Iguania</taxon>
        <taxon>Acrodonta</taxon>
        <taxon>Agamidae</taxon>
        <taxon>Amphibolurinae</taxon>
        <taxon>Pogona</taxon>
    </lineage>
</organism>
<evidence type="ECO:0000256" key="1">
    <source>
        <dbReference type="PROSITE-ProRule" id="PRU00206"/>
    </source>
</evidence>
<dbReference type="InterPro" id="IPR052862">
    <property type="entry name" value="TNFR_superfamily_member_8"/>
</dbReference>
<accession>A0ABM5EKA8</accession>
<dbReference type="Proteomes" id="UP001652642">
    <property type="component" value="Chromosome 7"/>
</dbReference>
<dbReference type="PANTHER" id="PTHR47497:SF1">
    <property type="entry name" value="TUMOR NECROSIS FACTOR RECEPTOR SUPERFAMILY MEMBER 8"/>
    <property type="match status" value="1"/>
</dbReference>
<dbReference type="InterPro" id="IPR001368">
    <property type="entry name" value="TNFR/NGFR_Cys_rich_reg"/>
</dbReference>
<gene>
    <name evidence="6" type="primary">LOC110073284</name>
</gene>
<feature type="domain" description="TNFR-Cys" evidence="4">
    <location>
        <begin position="182"/>
        <end position="224"/>
    </location>
</feature>
<evidence type="ECO:0000259" key="4">
    <source>
        <dbReference type="PROSITE" id="PS50050"/>
    </source>
</evidence>
<comment type="caution">
    <text evidence="1">Lacks conserved residue(s) required for the propagation of feature annotation.</text>
</comment>
<keyword evidence="6" id="KW-0675">Receptor</keyword>
<dbReference type="Gene3D" id="2.10.50.10">
    <property type="entry name" value="Tumor Necrosis Factor Receptor, subunit A, domain 2"/>
    <property type="match status" value="2"/>
</dbReference>
<evidence type="ECO:0000313" key="6">
    <source>
        <dbReference type="RefSeq" id="XP_072833587.1"/>
    </source>
</evidence>
<keyword evidence="5" id="KW-1185">Reference proteome</keyword>
<sequence length="551" mass="59388">MVFFVSSQPGAPSAHFTKALFLSLSWVPAELALRLWRGCVLDRGARRALSTPESLASGGEGRGRTGMRLLGRLALLGFLLLPRIAAAPSQGSAASRHDCTGGPLYYDEAARTCCYRCPEGYRAKTACPRDVSSGCTKVPCQSESFLNSNYVTPHCEACVSCNPERHLVEAQPCTPTSNRVCQCQAGWYCQTTPGKTCHRCSPHSSCKPGFGVRTRGTAERDTVCQKCPLGTFSDEESNTQPCKNHTDCAQLNKLTRSAGNATHDRRCADQVADRQLNPGVPVGTVATLLKSRPATIPGTKESSAPSGNRSVGVVFSITTGRPQAGFDPSHIPRHATLARAERTSKRDGRSLALLGASLLVVSFALLAVFLFLWRRRACARWIVPHRVKITHQAKVCGKRIDTLLSADPEPEGGDLVSAEALPETPSDNPLLEMEGPSALEPDGAELVQVDGGRWTEPPPQSHTSNRIEKIYIMRANTVIVGSVSEVPPGKTCGSGDEEDENAGVQADGGQEQELAMHYPKQETEFCPGSDVTTPVEEEWEFQYSGEKTLAI</sequence>
<evidence type="ECO:0000256" key="2">
    <source>
        <dbReference type="SAM" id="MobiDB-lite"/>
    </source>
</evidence>
<feature type="domain" description="TNFR-Cys" evidence="4">
    <location>
        <begin position="139"/>
        <end position="181"/>
    </location>
</feature>
<feature type="disulfide bond" evidence="1">
    <location>
        <begin position="206"/>
        <end position="224"/>
    </location>
</feature>
<dbReference type="Pfam" id="PF00020">
    <property type="entry name" value="TNFR_c6"/>
    <property type="match status" value="1"/>
</dbReference>
<dbReference type="GeneID" id="110073284"/>
<dbReference type="PANTHER" id="PTHR47497">
    <property type="entry name" value="TUMOR NECROSIS FACTOR RECEPTOR SUPERFAMILY MEMBER 8"/>
    <property type="match status" value="1"/>
</dbReference>
<dbReference type="RefSeq" id="XP_072833587.1">
    <property type="nucleotide sequence ID" value="XM_072977486.1"/>
</dbReference>
<keyword evidence="3" id="KW-0472">Membrane</keyword>
<feature type="repeat" description="TNFR-Cys" evidence="1">
    <location>
        <begin position="182"/>
        <end position="224"/>
    </location>
</feature>
<feature type="transmembrane region" description="Helical" evidence="3">
    <location>
        <begin position="351"/>
        <end position="373"/>
    </location>
</feature>
<keyword evidence="3" id="KW-1133">Transmembrane helix</keyword>
<dbReference type="SUPFAM" id="SSF57586">
    <property type="entry name" value="TNF receptor-like"/>
    <property type="match status" value="1"/>
</dbReference>
<proteinExistence type="predicted"/>
<feature type="disulfide bond" evidence="1">
    <location>
        <begin position="140"/>
        <end position="155"/>
    </location>
</feature>